<evidence type="ECO:0000256" key="1">
    <source>
        <dbReference type="ARBA" id="ARBA00006432"/>
    </source>
</evidence>
<dbReference type="InterPro" id="IPR042099">
    <property type="entry name" value="ANL_N_sf"/>
</dbReference>
<dbReference type="GO" id="GO:0006633">
    <property type="term" value="P:fatty acid biosynthetic process"/>
    <property type="evidence" value="ECO:0007669"/>
    <property type="project" value="TreeGrafter"/>
</dbReference>
<dbReference type="PANTHER" id="PTHR22754:SF32">
    <property type="entry name" value="DISCO-INTERACTING PROTEIN 2"/>
    <property type="match status" value="1"/>
</dbReference>
<dbReference type="PROSITE" id="PS00455">
    <property type="entry name" value="AMP_BINDING"/>
    <property type="match status" value="1"/>
</dbReference>
<dbReference type="OrthoDB" id="3671040at2"/>
<dbReference type="InterPro" id="IPR020845">
    <property type="entry name" value="AMP-binding_CS"/>
</dbReference>
<accession>A0A5B2WDJ2</accession>
<dbReference type="PANTHER" id="PTHR22754">
    <property type="entry name" value="DISCO-INTERACTING PROTEIN 2 DIP2 -RELATED"/>
    <property type="match status" value="1"/>
</dbReference>
<evidence type="ECO:0000313" key="4">
    <source>
        <dbReference type="Proteomes" id="UP000323454"/>
    </source>
</evidence>
<dbReference type="InterPro" id="IPR045851">
    <property type="entry name" value="AMP-bd_C_sf"/>
</dbReference>
<dbReference type="GO" id="GO:0070566">
    <property type="term" value="F:adenylyltransferase activity"/>
    <property type="evidence" value="ECO:0007669"/>
    <property type="project" value="TreeGrafter"/>
</dbReference>
<proteinExistence type="inferred from homology"/>
<feature type="domain" description="AMP-dependent synthetase/ligase" evidence="2">
    <location>
        <begin position="23"/>
        <end position="407"/>
    </location>
</feature>
<reference evidence="3 4" key="2">
    <citation type="submission" date="2019-09" db="EMBL/GenBank/DDBJ databases">
        <authorList>
            <person name="Jin C."/>
        </authorList>
    </citation>
    <scope>NUCLEOTIDE SEQUENCE [LARGE SCALE GENOMIC DNA]</scope>
    <source>
        <strain evidence="3 4">AN110305</strain>
    </source>
</reference>
<comment type="similarity">
    <text evidence="1">Belongs to the ATP-dependent AMP-binding enzyme family.</text>
</comment>
<organism evidence="3 4">
    <name type="scientific">Solihabitans fulvus</name>
    <dbReference type="NCBI Taxonomy" id="1892852"/>
    <lineage>
        <taxon>Bacteria</taxon>
        <taxon>Bacillati</taxon>
        <taxon>Actinomycetota</taxon>
        <taxon>Actinomycetes</taxon>
        <taxon>Pseudonocardiales</taxon>
        <taxon>Pseudonocardiaceae</taxon>
        <taxon>Solihabitans</taxon>
    </lineage>
</organism>
<evidence type="ECO:0000259" key="2">
    <source>
        <dbReference type="Pfam" id="PF00501"/>
    </source>
</evidence>
<keyword evidence="3" id="KW-0436">Ligase</keyword>
<dbReference type="GO" id="GO:0005886">
    <property type="term" value="C:plasma membrane"/>
    <property type="evidence" value="ECO:0007669"/>
    <property type="project" value="TreeGrafter"/>
</dbReference>
<dbReference type="InterPro" id="IPR000873">
    <property type="entry name" value="AMP-dep_synth/lig_dom"/>
</dbReference>
<dbReference type="Gene3D" id="3.30.300.30">
    <property type="match status" value="1"/>
</dbReference>
<dbReference type="Gene3D" id="3.40.50.12780">
    <property type="entry name" value="N-terminal domain of ligase-like"/>
    <property type="match status" value="1"/>
</dbReference>
<dbReference type="EMBL" id="VUOB01000093">
    <property type="protein sequence ID" value="KAA2250143.1"/>
    <property type="molecule type" value="Genomic_DNA"/>
</dbReference>
<comment type="caution">
    <text evidence="3">The sequence shown here is derived from an EMBL/GenBank/DDBJ whole genome shotgun (WGS) entry which is preliminary data.</text>
</comment>
<reference evidence="3 4" key="1">
    <citation type="submission" date="2019-09" db="EMBL/GenBank/DDBJ databases">
        <title>Goodfellowia gen. nov., a new genus of the Pseudonocardineae related to Actinoalloteichus, containing Goodfellowia coeruleoviolacea gen. nov., comb. nov. gen. nov., comb. nov.</title>
        <authorList>
            <person name="Labeda D."/>
        </authorList>
    </citation>
    <scope>NUCLEOTIDE SEQUENCE [LARGE SCALE GENOMIC DNA]</scope>
    <source>
        <strain evidence="3 4">AN110305</strain>
    </source>
</reference>
<evidence type="ECO:0000313" key="3">
    <source>
        <dbReference type="EMBL" id="KAA2250143.1"/>
    </source>
</evidence>
<gene>
    <name evidence="3" type="ORF">F0L68_39045</name>
</gene>
<sequence length="565" mass="60009">MLLRAWVEDPKPAKGIHFADQTGRWEYRSYVDVVRDSLRVSALLRELGLPRGGIVSLILAQPRDFVAAFMGTLLAGGTPSPIATPMGLRGGAQFPDHVARVLRAATPAVVLSDAALFEVAQRAAKTTGSDAVIAQLNWDEAPAPDDAAGRPLADLALLQFTSGSSGHPKGVRVSRENLFNNVEAIHRWLDWSASDSFVSWLPLYHDMGLVGAMLSPMMASTELWLMRPEQFLRAPLRWLEVLGRQGVTGTTAPSFGYAYAARRVKPEDLAGMDFSAWRVAILGAERVDPTAAADFAALVEPHGFTNTSFLPAYGLAESTLAVTGIAPATGARIVKLASDSLRDGAPVTVADSGRLGVDRPEGAGWLTSCGRPMHGIGVRIVDEDDAALPEGHLGEIVVEGTSVAQGYRTDEGDTLDFSPAGRPTGDAGFTMDGELFVLGRIGDSMKVRGRAVHAEDLEAELARLPGIDAGRCAGVFGSVNGIDVAAVIVEEKTTDWVDGVVALLRSLTSDSVCVLVFRGQRGSILRTSSGKPRRRVMWRQIADGEFGGELVLATDPGALAGSRVL</sequence>
<dbReference type="Pfam" id="PF00501">
    <property type="entry name" value="AMP-binding"/>
    <property type="match status" value="1"/>
</dbReference>
<keyword evidence="4" id="KW-1185">Reference proteome</keyword>
<dbReference type="SUPFAM" id="SSF56801">
    <property type="entry name" value="Acetyl-CoA synthetase-like"/>
    <property type="match status" value="1"/>
</dbReference>
<dbReference type="AlphaFoldDB" id="A0A5B2WDJ2"/>
<name>A0A5B2WDJ2_9PSEU</name>
<dbReference type="GO" id="GO:0016874">
    <property type="term" value="F:ligase activity"/>
    <property type="evidence" value="ECO:0007669"/>
    <property type="project" value="UniProtKB-KW"/>
</dbReference>
<dbReference type="Proteomes" id="UP000323454">
    <property type="component" value="Unassembled WGS sequence"/>
</dbReference>
<protein>
    <submittedName>
        <fullName evidence="3">Fatty acyl-AMP ligase</fullName>
    </submittedName>
</protein>